<reference evidence="6" key="1">
    <citation type="submission" date="2015-04" db="EMBL/GenBank/DDBJ databases">
        <title>The genome sequence of the plant pathogenic Rhizarian Plasmodiophora brassicae reveals insights in its biotrophic life cycle and the origin of chitin synthesis.</title>
        <authorList>
            <person name="Schwelm A."/>
            <person name="Fogelqvist J."/>
            <person name="Knaust A."/>
            <person name="Julke S."/>
            <person name="Lilja T."/>
            <person name="Dhandapani V."/>
            <person name="Bonilla-Rosso G."/>
            <person name="Karlsson M."/>
            <person name="Shevchenko A."/>
            <person name="Choi S.R."/>
            <person name="Kim H.G."/>
            <person name="Park J.Y."/>
            <person name="Lim Y.P."/>
            <person name="Ludwig-Muller J."/>
            <person name="Dixelius C."/>
        </authorList>
    </citation>
    <scope>NUCLEOTIDE SEQUENCE</scope>
    <source>
        <tissue evidence="6">Potato root galls</tissue>
    </source>
</reference>
<keyword evidence="2" id="KW-0472">Membrane</keyword>
<dbReference type="Pfam" id="PF00394">
    <property type="entry name" value="Cu-oxidase"/>
    <property type="match status" value="1"/>
</dbReference>
<keyword evidence="2" id="KW-1133">Transmembrane helix</keyword>
<dbReference type="InterPro" id="IPR001117">
    <property type="entry name" value="Cu-oxidase_2nd"/>
</dbReference>
<dbReference type="SUPFAM" id="SSF49503">
    <property type="entry name" value="Cupredoxins"/>
    <property type="match status" value="3"/>
</dbReference>
<dbReference type="InterPro" id="IPR008972">
    <property type="entry name" value="Cupredoxin"/>
</dbReference>
<evidence type="ECO:0000259" key="3">
    <source>
        <dbReference type="Pfam" id="PF00394"/>
    </source>
</evidence>
<organism evidence="6">
    <name type="scientific">Spongospora subterranea</name>
    <dbReference type="NCBI Taxonomy" id="70186"/>
    <lineage>
        <taxon>Eukaryota</taxon>
        <taxon>Sar</taxon>
        <taxon>Rhizaria</taxon>
        <taxon>Endomyxa</taxon>
        <taxon>Phytomyxea</taxon>
        <taxon>Plasmodiophorida</taxon>
        <taxon>Plasmodiophoridae</taxon>
        <taxon>Spongospora</taxon>
    </lineage>
</organism>
<dbReference type="Pfam" id="PF07732">
    <property type="entry name" value="Cu-oxidase_3"/>
    <property type="match status" value="1"/>
</dbReference>
<dbReference type="InterPro" id="IPR011707">
    <property type="entry name" value="Cu-oxidase-like_N"/>
</dbReference>
<dbReference type="InterPro" id="IPR011706">
    <property type="entry name" value="Cu-oxidase_C"/>
</dbReference>
<name>A0A0H5QFX5_9EUKA</name>
<sequence>MPMHLQTVHHSFMTRAYSGRDRIPTIPGPIIYMRQNSQVELTLFNDLGDKQTPKGSQINGFFEYNTSNIHTHGLHVSSEEPQDDVAIRIGPGYSYRYQYDISDHCSGLLMYHAHCHGSVAMQVGGGAFGLLIVEDEHSNSPFAFLKTLPELMISIWQFPAASLTMFADDGDLFRQISGDFIPNLILINGFVQPKITMNPSQWYRWRIIHSSIESDIKVSLNGCSLVLLALDGIWLSTPRRVSSVRLLQASRAELAVSCPARGTFKLTSSVSKEHLAVVDITDISQIGPRNLDLSLYVVPRRPPYLRDTVSLPAEMFSNRTFSLEIQSPHPDGRLNGRLFSGDTRDQALHIMSPDTIEQWTLDINEHPFHIHTFPFQIQDDSADGFYKKGDWIDTYEGPKIAIRFNIGSEFNGKVPIHCHLAQHSDMGILGIAWIDGHSRSRKQSLKRILYRPNSALTIISVNSLLLCMAIWIIFRTIHHQ</sequence>
<dbReference type="PANTHER" id="PTHR11709:SF2">
    <property type="entry name" value="MULTICOPPER OXIDASE LPR1"/>
    <property type="match status" value="1"/>
</dbReference>
<dbReference type="GO" id="GO:0005507">
    <property type="term" value="F:copper ion binding"/>
    <property type="evidence" value="ECO:0007669"/>
    <property type="project" value="InterPro"/>
</dbReference>
<evidence type="ECO:0000256" key="2">
    <source>
        <dbReference type="SAM" id="Phobius"/>
    </source>
</evidence>
<dbReference type="Pfam" id="PF07731">
    <property type="entry name" value="Cu-oxidase_2"/>
    <property type="match status" value="1"/>
</dbReference>
<keyword evidence="2" id="KW-0812">Transmembrane</keyword>
<dbReference type="AlphaFoldDB" id="A0A0H5QFX5"/>
<evidence type="ECO:0000256" key="1">
    <source>
        <dbReference type="ARBA" id="ARBA00010609"/>
    </source>
</evidence>
<evidence type="ECO:0008006" key="7">
    <source>
        <dbReference type="Google" id="ProtNLM"/>
    </source>
</evidence>
<feature type="domain" description="Plastocyanin-like" evidence="5">
    <location>
        <begin position="26"/>
        <end position="137"/>
    </location>
</feature>
<protein>
    <recommendedName>
        <fullName evidence="7">Plastocyanin-like domain-containing protein</fullName>
    </recommendedName>
</protein>
<proteinExistence type="inferred from homology"/>
<dbReference type="PANTHER" id="PTHR11709">
    <property type="entry name" value="MULTI-COPPER OXIDASE"/>
    <property type="match status" value="1"/>
</dbReference>
<feature type="domain" description="Plastocyanin-like" evidence="4">
    <location>
        <begin position="335"/>
        <end position="430"/>
    </location>
</feature>
<dbReference type="InterPro" id="IPR045087">
    <property type="entry name" value="Cu-oxidase_fam"/>
</dbReference>
<evidence type="ECO:0000313" key="6">
    <source>
        <dbReference type="EMBL" id="CRZ00958.1"/>
    </source>
</evidence>
<comment type="similarity">
    <text evidence="1">Belongs to the multicopper oxidase family.</text>
</comment>
<evidence type="ECO:0000259" key="4">
    <source>
        <dbReference type="Pfam" id="PF07731"/>
    </source>
</evidence>
<evidence type="ECO:0000259" key="5">
    <source>
        <dbReference type="Pfam" id="PF07732"/>
    </source>
</evidence>
<dbReference type="Gene3D" id="2.60.40.420">
    <property type="entry name" value="Cupredoxins - blue copper proteins"/>
    <property type="match status" value="3"/>
</dbReference>
<feature type="domain" description="Plastocyanin-like" evidence="3">
    <location>
        <begin position="181"/>
        <end position="268"/>
    </location>
</feature>
<feature type="transmembrane region" description="Helical" evidence="2">
    <location>
        <begin position="455"/>
        <end position="474"/>
    </location>
</feature>
<accession>A0A0H5QFX5</accession>
<dbReference type="GO" id="GO:0016491">
    <property type="term" value="F:oxidoreductase activity"/>
    <property type="evidence" value="ECO:0007669"/>
    <property type="project" value="InterPro"/>
</dbReference>
<dbReference type="EMBL" id="HACM01000516">
    <property type="protein sequence ID" value="CRZ00958.1"/>
    <property type="molecule type" value="Transcribed_RNA"/>
</dbReference>